<comment type="caution">
    <text evidence="3">The sequence shown here is derived from an EMBL/GenBank/DDBJ whole genome shotgun (WGS) entry which is preliminary data.</text>
</comment>
<organism evidence="3 4">
    <name type="scientific">Kribbella karoonensis</name>
    <dbReference type="NCBI Taxonomy" id="324851"/>
    <lineage>
        <taxon>Bacteria</taxon>
        <taxon>Bacillati</taxon>
        <taxon>Actinomycetota</taxon>
        <taxon>Actinomycetes</taxon>
        <taxon>Propionibacteriales</taxon>
        <taxon>Kribbellaceae</taxon>
        <taxon>Kribbella</taxon>
    </lineage>
</organism>
<dbReference type="EMBL" id="BAAAND010000001">
    <property type="protein sequence ID" value="GAA1567926.1"/>
    <property type="molecule type" value="Genomic_DNA"/>
</dbReference>
<dbReference type="Pfam" id="PF00589">
    <property type="entry name" value="Phage_integrase"/>
    <property type="match status" value="1"/>
</dbReference>
<dbReference type="PROSITE" id="PS51898">
    <property type="entry name" value="TYR_RECOMBINASE"/>
    <property type="match status" value="1"/>
</dbReference>
<keyword evidence="4" id="KW-1185">Reference proteome</keyword>
<keyword evidence="1" id="KW-0233">DNA recombination</keyword>
<evidence type="ECO:0000259" key="2">
    <source>
        <dbReference type="PROSITE" id="PS51898"/>
    </source>
</evidence>
<accession>A0ABP4NW93</accession>
<name>A0ABP4NW93_9ACTN</name>
<sequence>MRRQVKRLGQRFVFALPKNDKERIVPMSPILEAAVKDHIERFGTTSISLPRENLDDEIQKHALLFKWSDGRHLRADLYNLVVWKPALVVAGVLPPPVKDSRGRRHYKKDRTVGLHALRHYYASITLADGVNIKELSEYLGHADPGFTLQMYTHLLLARVAPWATEQRRSRPDSATTYGVVDDGPSLL</sequence>
<feature type="domain" description="Tyr recombinase" evidence="2">
    <location>
        <begin position="1"/>
        <end position="164"/>
    </location>
</feature>
<dbReference type="InterPro" id="IPR013762">
    <property type="entry name" value="Integrase-like_cat_sf"/>
</dbReference>
<protein>
    <recommendedName>
        <fullName evidence="2">Tyr recombinase domain-containing protein</fullName>
    </recommendedName>
</protein>
<dbReference type="InterPro" id="IPR002104">
    <property type="entry name" value="Integrase_catalytic"/>
</dbReference>
<evidence type="ECO:0000313" key="4">
    <source>
        <dbReference type="Proteomes" id="UP001500190"/>
    </source>
</evidence>
<dbReference type="SUPFAM" id="SSF56349">
    <property type="entry name" value="DNA breaking-rejoining enzymes"/>
    <property type="match status" value="1"/>
</dbReference>
<evidence type="ECO:0000256" key="1">
    <source>
        <dbReference type="ARBA" id="ARBA00023172"/>
    </source>
</evidence>
<proteinExistence type="predicted"/>
<evidence type="ECO:0000313" key="3">
    <source>
        <dbReference type="EMBL" id="GAA1567926.1"/>
    </source>
</evidence>
<reference evidence="4" key="1">
    <citation type="journal article" date="2019" name="Int. J. Syst. Evol. Microbiol.">
        <title>The Global Catalogue of Microorganisms (GCM) 10K type strain sequencing project: providing services to taxonomists for standard genome sequencing and annotation.</title>
        <authorList>
            <consortium name="The Broad Institute Genomics Platform"/>
            <consortium name="The Broad Institute Genome Sequencing Center for Infectious Disease"/>
            <person name="Wu L."/>
            <person name="Ma J."/>
        </authorList>
    </citation>
    <scope>NUCLEOTIDE SEQUENCE [LARGE SCALE GENOMIC DNA]</scope>
    <source>
        <strain evidence="4">JCM 14304</strain>
    </source>
</reference>
<dbReference type="RefSeq" id="WP_344187913.1">
    <property type="nucleotide sequence ID" value="NZ_BAAAND010000001.1"/>
</dbReference>
<dbReference type="InterPro" id="IPR011010">
    <property type="entry name" value="DNA_brk_join_enz"/>
</dbReference>
<gene>
    <name evidence="3" type="ORF">GCM10009742_07390</name>
</gene>
<dbReference type="Gene3D" id="1.10.443.10">
    <property type="entry name" value="Intergrase catalytic core"/>
    <property type="match status" value="1"/>
</dbReference>
<dbReference type="Proteomes" id="UP001500190">
    <property type="component" value="Unassembled WGS sequence"/>
</dbReference>